<gene>
    <name evidence="4" type="ORF">GPEL0_01f0489</name>
</gene>
<dbReference type="PANTHER" id="PTHR43080">
    <property type="entry name" value="CBS DOMAIN-CONTAINING PROTEIN CBSX3, MITOCHONDRIAL"/>
    <property type="match status" value="1"/>
</dbReference>
<comment type="caution">
    <text evidence="4">The sequence shown here is derived from an EMBL/GenBank/DDBJ whole genome shotgun (WGS) entry which is preliminary data.</text>
</comment>
<protein>
    <submittedName>
        <fullName evidence="4">Membrane protein</fullName>
    </submittedName>
</protein>
<dbReference type="CDD" id="cd04586">
    <property type="entry name" value="CBS_pair_BON_assoc"/>
    <property type="match status" value="1"/>
</dbReference>
<keyword evidence="5" id="KW-1185">Reference proteome</keyword>
<keyword evidence="1 2" id="KW-0129">CBS domain</keyword>
<dbReference type="RefSeq" id="WP_085811986.1">
    <property type="nucleotide sequence ID" value="NZ_BDQG01000001.1"/>
</dbReference>
<dbReference type="SMART" id="SM00116">
    <property type="entry name" value="CBS"/>
    <property type="match status" value="2"/>
</dbReference>
<dbReference type="Proteomes" id="UP000194153">
    <property type="component" value="Unassembled WGS sequence"/>
</dbReference>
<evidence type="ECO:0000256" key="1">
    <source>
        <dbReference type="ARBA" id="ARBA00023122"/>
    </source>
</evidence>
<proteinExistence type="predicted"/>
<dbReference type="InterPro" id="IPR046342">
    <property type="entry name" value="CBS_dom_sf"/>
</dbReference>
<reference evidence="5" key="2">
    <citation type="submission" date="2017-05" db="EMBL/GenBank/DDBJ databases">
        <title>Draft genome sequence of Geobacter pelophilus, a iron(III)-reducing bacteria.</title>
        <authorList>
            <person name="Aoyagi T."/>
            <person name="Koike H."/>
            <person name="Morita T."/>
            <person name="Sato Y."/>
            <person name="Habe H."/>
            <person name="Hori T."/>
        </authorList>
    </citation>
    <scope>NUCLEOTIDE SEQUENCE [LARGE SCALE GENOMIC DNA]</scope>
    <source>
        <strain evidence="5">Drf2</strain>
    </source>
</reference>
<name>A0ABQ0MEL7_9BACT</name>
<dbReference type="InterPro" id="IPR051257">
    <property type="entry name" value="Diverse_CBS-Domain"/>
</dbReference>
<accession>A0ABQ0MEL7</accession>
<evidence type="ECO:0000259" key="3">
    <source>
        <dbReference type="PROSITE" id="PS51371"/>
    </source>
</evidence>
<reference evidence="4 5" key="1">
    <citation type="submission" date="2017-04" db="EMBL/GenBank/DDBJ databases">
        <authorList>
            <consortium name="Geobacter pelophilus Genome Sequencing"/>
            <person name="Aoyagi T."/>
            <person name="Koike H."/>
            <person name="Hori T."/>
        </authorList>
    </citation>
    <scope>NUCLEOTIDE SEQUENCE [LARGE SCALE GENOMIC DNA]</scope>
    <source>
        <strain evidence="4 5">Drf2</strain>
    </source>
</reference>
<evidence type="ECO:0000256" key="2">
    <source>
        <dbReference type="PROSITE-ProRule" id="PRU00703"/>
    </source>
</evidence>
<dbReference type="Pfam" id="PF00571">
    <property type="entry name" value="CBS"/>
    <property type="match status" value="2"/>
</dbReference>
<dbReference type="EMBL" id="BDQG01000001">
    <property type="protein sequence ID" value="GAW65546.1"/>
    <property type="molecule type" value="Genomic_DNA"/>
</dbReference>
<sequence>MLKAKDIMTKDVITVRRDTTVRDLAQLFAHHRISTVPVVDEEGLLVGIVSESDLIEQDKNLHIPTVVSIFDWVIYLESDKRFEKELQKMTAQTVGEIYAEEVFSVAPEAPVSEVADIMTSKRIQAVPVVEGRRVVGIIGRIDMVKTMIG</sequence>
<feature type="domain" description="CBS" evidence="3">
    <location>
        <begin position="98"/>
        <end position="149"/>
    </location>
</feature>
<feature type="domain" description="CBS" evidence="3">
    <location>
        <begin position="8"/>
        <end position="65"/>
    </location>
</feature>
<dbReference type="PROSITE" id="PS51371">
    <property type="entry name" value="CBS"/>
    <property type="match status" value="2"/>
</dbReference>
<evidence type="ECO:0000313" key="5">
    <source>
        <dbReference type="Proteomes" id="UP000194153"/>
    </source>
</evidence>
<evidence type="ECO:0000313" key="4">
    <source>
        <dbReference type="EMBL" id="GAW65546.1"/>
    </source>
</evidence>
<dbReference type="SUPFAM" id="SSF54631">
    <property type="entry name" value="CBS-domain pair"/>
    <property type="match status" value="1"/>
</dbReference>
<dbReference type="PANTHER" id="PTHR43080:SF26">
    <property type="entry name" value="REGULATORY PROTEIN"/>
    <property type="match status" value="1"/>
</dbReference>
<dbReference type="Gene3D" id="3.10.580.10">
    <property type="entry name" value="CBS-domain"/>
    <property type="match status" value="1"/>
</dbReference>
<organism evidence="4 5">
    <name type="scientific">Geoanaerobacter pelophilus</name>
    <dbReference type="NCBI Taxonomy" id="60036"/>
    <lineage>
        <taxon>Bacteria</taxon>
        <taxon>Pseudomonadati</taxon>
        <taxon>Thermodesulfobacteriota</taxon>
        <taxon>Desulfuromonadia</taxon>
        <taxon>Geobacterales</taxon>
        <taxon>Geobacteraceae</taxon>
        <taxon>Geoanaerobacter</taxon>
    </lineage>
</organism>
<dbReference type="InterPro" id="IPR000644">
    <property type="entry name" value="CBS_dom"/>
</dbReference>